<name>A0A8J8SI46_9FIRM</name>
<dbReference type="EMBL" id="CP058649">
    <property type="protein sequence ID" value="QUI24118.1"/>
    <property type="molecule type" value="Genomic_DNA"/>
</dbReference>
<dbReference type="AlphaFoldDB" id="A0A8J8SI46"/>
<dbReference type="PANTHER" id="PTHR43278">
    <property type="entry name" value="NAD(P)H-DEPENDENT FMN-CONTAINING OXIDOREDUCTASE YWQN-RELATED"/>
    <property type="match status" value="1"/>
</dbReference>
<keyword evidence="5" id="KW-1185">Reference proteome</keyword>
<evidence type="ECO:0000256" key="1">
    <source>
        <dbReference type="ARBA" id="ARBA00022630"/>
    </source>
</evidence>
<feature type="domain" description="NADPH-dependent FMN reductase-like" evidence="3">
    <location>
        <begin position="4"/>
        <end position="142"/>
    </location>
</feature>
<evidence type="ECO:0000259" key="3">
    <source>
        <dbReference type="Pfam" id="PF03358"/>
    </source>
</evidence>
<dbReference type="KEGG" id="vpy:HZI73_18270"/>
<dbReference type="InterPro" id="IPR005025">
    <property type="entry name" value="FMN_Rdtase-like_dom"/>
</dbReference>
<sequence length="191" mass="21495">MNKNILVVTGSPRKGGNSDILADSFITQVQERGFSVQKYEAAFHNILPCKACNACWSKDHPCFFNDDFNVFSTMLEAADVIVFVTPLYWYGFSAQIKLAIDKFYAYEVPQCPKPLKIKESAFIVCGSNPSEQGYQGIIQSYKDICAFTGWKNRGVLVVPGVTEKGDVRKKNYLEKVKKLCDNFKSSTEEVE</sequence>
<proteinExistence type="predicted"/>
<gene>
    <name evidence="4" type="ORF">HZI73_18270</name>
</gene>
<accession>A0A8J8SI46</accession>
<dbReference type="Pfam" id="PF03358">
    <property type="entry name" value="FMN_red"/>
    <property type="match status" value="1"/>
</dbReference>
<dbReference type="InterPro" id="IPR029039">
    <property type="entry name" value="Flavoprotein-like_sf"/>
</dbReference>
<dbReference type="Proteomes" id="UP000683246">
    <property type="component" value="Chromosome"/>
</dbReference>
<reference evidence="4" key="1">
    <citation type="submission" date="2020-07" db="EMBL/GenBank/DDBJ databases">
        <title>Vallitalea pronyensis genome.</title>
        <authorList>
            <person name="Postec A."/>
        </authorList>
    </citation>
    <scope>NUCLEOTIDE SEQUENCE</scope>
    <source>
        <strain evidence="4">FatNI3</strain>
    </source>
</reference>
<dbReference type="GO" id="GO:0016491">
    <property type="term" value="F:oxidoreductase activity"/>
    <property type="evidence" value="ECO:0007669"/>
    <property type="project" value="InterPro"/>
</dbReference>
<keyword evidence="2" id="KW-0288">FMN</keyword>
<dbReference type="SUPFAM" id="SSF52218">
    <property type="entry name" value="Flavoproteins"/>
    <property type="match status" value="1"/>
</dbReference>
<evidence type="ECO:0000256" key="2">
    <source>
        <dbReference type="ARBA" id="ARBA00022643"/>
    </source>
</evidence>
<dbReference type="RefSeq" id="WP_212694810.1">
    <property type="nucleotide sequence ID" value="NZ_CP058649.1"/>
</dbReference>
<protein>
    <submittedName>
        <fullName evidence="4">Flavodoxin family protein</fullName>
    </submittedName>
</protein>
<dbReference type="Gene3D" id="3.40.50.360">
    <property type="match status" value="1"/>
</dbReference>
<evidence type="ECO:0000313" key="5">
    <source>
        <dbReference type="Proteomes" id="UP000683246"/>
    </source>
</evidence>
<dbReference type="PANTHER" id="PTHR43278:SF4">
    <property type="entry name" value="NAD(P)H-DEPENDENT FMN-CONTAINING OXIDOREDUCTASE YWQN-RELATED"/>
    <property type="match status" value="1"/>
</dbReference>
<evidence type="ECO:0000313" key="4">
    <source>
        <dbReference type="EMBL" id="QUI24118.1"/>
    </source>
</evidence>
<keyword evidence="1" id="KW-0285">Flavoprotein</keyword>
<organism evidence="4 5">
    <name type="scientific">Vallitalea pronyensis</name>
    <dbReference type="NCBI Taxonomy" id="1348613"/>
    <lineage>
        <taxon>Bacteria</taxon>
        <taxon>Bacillati</taxon>
        <taxon>Bacillota</taxon>
        <taxon>Clostridia</taxon>
        <taxon>Lachnospirales</taxon>
        <taxon>Vallitaleaceae</taxon>
        <taxon>Vallitalea</taxon>
    </lineage>
</organism>
<dbReference type="InterPro" id="IPR051796">
    <property type="entry name" value="ISF_SsuE-like"/>
</dbReference>